<dbReference type="GO" id="GO:0016740">
    <property type="term" value="F:transferase activity"/>
    <property type="evidence" value="ECO:0007669"/>
    <property type="project" value="UniProtKB-KW"/>
</dbReference>
<organism evidence="1 2">
    <name type="scientific">Filimonas lacunae</name>
    <dbReference type="NCBI Taxonomy" id="477680"/>
    <lineage>
        <taxon>Bacteria</taxon>
        <taxon>Pseudomonadati</taxon>
        <taxon>Bacteroidota</taxon>
        <taxon>Chitinophagia</taxon>
        <taxon>Chitinophagales</taxon>
        <taxon>Chitinophagaceae</taxon>
        <taxon>Filimonas</taxon>
    </lineage>
</organism>
<reference evidence="2" key="1">
    <citation type="submission" date="2017-01" db="EMBL/GenBank/DDBJ databases">
        <authorList>
            <person name="Varghese N."/>
            <person name="Submissions S."/>
        </authorList>
    </citation>
    <scope>NUCLEOTIDE SEQUENCE [LARGE SCALE GENOMIC DNA]</scope>
    <source>
        <strain evidence="2">DSM 21054</strain>
    </source>
</reference>
<name>A0A173M9R4_9BACT</name>
<dbReference type="KEGG" id="fln:FLA_0230"/>
<dbReference type="Proteomes" id="UP000186917">
    <property type="component" value="Unassembled WGS sequence"/>
</dbReference>
<protein>
    <submittedName>
        <fullName evidence="1">Sulfotransferase family protein</fullName>
    </submittedName>
</protein>
<sequence>MNNKVLVIAGMHRSGTSLITQWLQRCGLQIGDRLLGVGFDNVEGHFEDCDFVELHEKLLAENNLDSTGLVLDKKPAFSEKQKAEIAQLVHHKNQLYPAWAWKDPRTCLFLPEYKDIIPDAFYLVIVRDYKAVVSSLLSRMHKDAEMRYRQKGLFKRLLWNTIEKNSRKKLLLRKYGWKSLMACTVYNEQLLEHIQTLPGGKYILVDYAQLSRQDNEVFSTLQRQWQFPLRYIPFTDVYKENLISRQWDFLPHIKDKALIERAQASEENLRNAIKNANAF</sequence>
<evidence type="ECO:0000313" key="2">
    <source>
        <dbReference type="Proteomes" id="UP000186917"/>
    </source>
</evidence>
<dbReference type="AlphaFoldDB" id="A0A173M9R4"/>
<dbReference type="Gene3D" id="3.40.50.300">
    <property type="entry name" value="P-loop containing nucleotide triphosphate hydrolases"/>
    <property type="match status" value="1"/>
</dbReference>
<proteinExistence type="predicted"/>
<dbReference type="EMBL" id="FTOR01000004">
    <property type="protein sequence ID" value="SIT13556.1"/>
    <property type="molecule type" value="Genomic_DNA"/>
</dbReference>
<keyword evidence="1" id="KW-0808">Transferase</keyword>
<gene>
    <name evidence="1" type="ORF">SAMN05421788_10420</name>
</gene>
<dbReference type="InterPro" id="IPR027417">
    <property type="entry name" value="P-loop_NTPase"/>
</dbReference>
<dbReference type="OrthoDB" id="9816424at2"/>
<dbReference type="STRING" id="477680.SAMN05421788_10420"/>
<evidence type="ECO:0000313" key="1">
    <source>
        <dbReference type="EMBL" id="SIT13556.1"/>
    </source>
</evidence>
<dbReference type="SUPFAM" id="SSF52540">
    <property type="entry name" value="P-loop containing nucleoside triphosphate hydrolases"/>
    <property type="match status" value="1"/>
</dbReference>
<accession>A0A173M9R4</accession>
<dbReference type="RefSeq" id="WP_076379385.1">
    <property type="nucleotide sequence ID" value="NZ_AP017422.1"/>
</dbReference>
<dbReference type="Pfam" id="PF13469">
    <property type="entry name" value="Sulfotransfer_3"/>
    <property type="match status" value="1"/>
</dbReference>
<keyword evidence="2" id="KW-1185">Reference proteome</keyword>